<organism evidence="1 2">
    <name type="scientific">Mycolicibacterium canariasense</name>
    <name type="common">Mycobacterium canariasense</name>
    <dbReference type="NCBI Taxonomy" id="228230"/>
    <lineage>
        <taxon>Bacteria</taxon>
        <taxon>Bacillati</taxon>
        <taxon>Actinomycetota</taxon>
        <taxon>Actinomycetes</taxon>
        <taxon>Mycobacteriales</taxon>
        <taxon>Mycobacteriaceae</taxon>
        <taxon>Mycolicibacterium</taxon>
    </lineage>
</organism>
<gene>
    <name evidence="1" type="ORF">RMCC_5530</name>
</gene>
<keyword evidence="2" id="KW-1185">Reference proteome</keyword>
<protein>
    <submittedName>
        <fullName evidence="1">Uncharacterized protein</fullName>
    </submittedName>
</protein>
<reference evidence="2" key="2">
    <citation type="submission" date="2016-02" db="EMBL/GenBank/DDBJ databases">
        <title>Draft genome sequence of five rapidly growing Mycobacterium species.</title>
        <authorList>
            <person name="Katahira K."/>
            <person name="Gotou Y."/>
            <person name="Iida K."/>
            <person name="Ogura Y."/>
            <person name="Hayashi T."/>
        </authorList>
    </citation>
    <scope>NUCLEOTIDE SEQUENCE [LARGE SCALE GENOMIC DNA]</scope>
    <source>
        <strain evidence="2">JCM15298</strain>
    </source>
</reference>
<accession>A0A117IBV9</accession>
<dbReference type="Proteomes" id="UP000069443">
    <property type="component" value="Unassembled WGS sequence"/>
</dbReference>
<proteinExistence type="predicted"/>
<comment type="caution">
    <text evidence="1">The sequence shown here is derived from an EMBL/GenBank/DDBJ whole genome shotgun (WGS) entry which is preliminary data.</text>
</comment>
<dbReference type="AlphaFoldDB" id="A0A117IBV9"/>
<dbReference type="RefSeq" id="WP_131805400.1">
    <property type="nucleotide sequence ID" value="NZ_BCSY01000085.1"/>
</dbReference>
<sequence>MDLEFALNDASFVPSTIASELHAEFARGFQSIFSQDHIVSILNIDSFFMQDSDGVSYFDHIITHLPRDDKEQLLYALGRCPLGWSSDSSWPGHNDIEATVYGLKSAGAAMAVHRGAGLAGIATSDELRSRKLAVQVSELDKEADRIKERSVDLEHWHDPSTASDFHLRIIGQLRGQIRSARELWRLKSVVFPRLRFINQCQNQLSGLEHEAFIQVINRLTELNEAATEWPDTAPSPTWGSRVTPEYENRRRLCYFTDNEGETHLYDLHARYTPGAGRIHIRLLRRERMIEVAYIGIKLGT</sequence>
<dbReference type="OrthoDB" id="3468183at2"/>
<dbReference type="STRING" id="228230.RMCC_5530"/>
<reference evidence="2" key="1">
    <citation type="journal article" date="2016" name="Genome Announc.">
        <title>Draft Genome Sequences of Five Rapidly Growing Mycobacterium Species, M. thermoresistibile, M. fortuitum subsp. acetamidolyticum, M. canariasense, M. brisbanense, and M. novocastrense.</title>
        <authorList>
            <person name="Katahira K."/>
            <person name="Ogura Y."/>
            <person name="Gotoh Y."/>
            <person name="Hayashi T."/>
        </authorList>
    </citation>
    <scope>NUCLEOTIDE SEQUENCE [LARGE SCALE GENOMIC DNA]</scope>
    <source>
        <strain evidence="2">JCM15298</strain>
    </source>
</reference>
<evidence type="ECO:0000313" key="1">
    <source>
        <dbReference type="EMBL" id="GAS98565.1"/>
    </source>
</evidence>
<dbReference type="EMBL" id="BCSY01000085">
    <property type="protein sequence ID" value="GAS98565.1"/>
    <property type="molecule type" value="Genomic_DNA"/>
</dbReference>
<evidence type="ECO:0000313" key="2">
    <source>
        <dbReference type="Proteomes" id="UP000069443"/>
    </source>
</evidence>
<name>A0A117IBV9_MYCCR</name>